<dbReference type="InterPro" id="IPR023772">
    <property type="entry name" value="DNA-bd_HTH_TetR-type_CS"/>
</dbReference>
<dbReference type="InterPro" id="IPR009057">
    <property type="entry name" value="Homeodomain-like_sf"/>
</dbReference>
<keyword evidence="1" id="KW-0678">Repressor</keyword>
<dbReference type="AlphaFoldDB" id="A0A840RM38"/>
<proteinExistence type="predicted"/>
<dbReference type="EMBL" id="JACHHN010000010">
    <property type="protein sequence ID" value="MBB5193336.1"/>
    <property type="molecule type" value="Genomic_DNA"/>
</dbReference>
<dbReference type="InterPro" id="IPR011075">
    <property type="entry name" value="TetR_C"/>
</dbReference>
<dbReference type="RefSeq" id="WP_184102976.1">
    <property type="nucleotide sequence ID" value="NZ_JACHHN010000010.1"/>
</dbReference>
<organism evidence="7 8">
    <name type="scientific">Silvimonas terrae</name>
    <dbReference type="NCBI Taxonomy" id="300266"/>
    <lineage>
        <taxon>Bacteria</taxon>
        <taxon>Pseudomonadati</taxon>
        <taxon>Pseudomonadota</taxon>
        <taxon>Betaproteobacteria</taxon>
        <taxon>Neisseriales</taxon>
        <taxon>Chitinibacteraceae</taxon>
        <taxon>Silvimonas</taxon>
    </lineage>
</organism>
<gene>
    <name evidence="7" type="ORF">HNQ50_004090</name>
</gene>
<dbReference type="Gene3D" id="1.10.357.10">
    <property type="entry name" value="Tetracycline Repressor, domain 2"/>
    <property type="match status" value="1"/>
</dbReference>
<evidence type="ECO:0000256" key="3">
    <source>
        <dbReference type="ARBA" id="ARBA00023125"/>
    </source>
</evidence>
<keyword evidence="8" id="KW-1185">Reference proteome</keyword>
<feature type="DNA-binding region" description="H-T-H motif" evidence="5">
    <location>
        <begin position="39"/>
        <end position="58"/>
    </location>
</feature>
<keyword evidence="4" id="KW-0804">Transcription</keyword>
<accession>A0A840RM38</accession>
<dbReference type="PANTHER" id="PTHR47506:SF10">
    <property type="entry name" value="TRANSCRIPTIONAL REGULATORY PROTEIN"/>
    <property type="match status" value="1"/>
</dbReference>
<dbReference type="Gene3D" id="1.10.10.60">
    <property type="entry name" value="Homeodomain-like"/>
    <property type="match status" value="1"/>
</dbReference>
<evidence type="ECO:0000256" key="5">
    <source>
        <dbReference type="PROSITE-ProRule" id="PRU00335"/>
    </source>
</evidence>
<dbReference type="PROSITE" id="PS50977">
    <property type="entry name" value="HTH_TETR_2"/>
    <property type="match status" value="1"/>
</dbReference>
<dbReference type="InterPro" id="IPR036271">
    <property type="entry name" value="Tet_transcr_reg_TetR-rel_C_sf"/>
</dbReference>
<dbReference type="InterPro" id="IPR001647">
    <property type="entry name" value="HTH_TetR"/>
</dbReference>
<dbReference type="Pfam" id="PF00440">
    <property type="entry name" value="TetR_N"/>
    <property type="match status" value="1"/>
</dbReference>
<dbReference type="SUPFAM" id="SSF46689">
    <property type="entry name" value="Homeodomain-like"/>
    <property type="match status" value="1"/>
</dbReference>
<evidence type="ECO:0000313" key="8">
    <source>
        <dbReference type="Proteomes" id="UP000543030"/>
    </source>
</evidence>
<dbReference type="SUPFAM" id="SSF48498">
    <property type="entry name" value="Tetracyclin repressor-like, C-terminal domain"/>
    <property type="match status" value="1"/>
</dbReference>
<keyword evidence="3 5" id="KW-0238">DNA-binding</keyword>
<evidence type="ECO:0000256" key="4">
    <source>
        <dbReference type="ARBA" id="ARBA00023163"/>
    </source>
</evidence>
<evidence type="ECO:0000259" key="6">
    <source>
        <dbReference type="PROSITE" id="PS50977"/>
    </source>
</evidence>
<dbReference type="GO" id="GO:0003677">
    <property type="term" value="F:DNA binding"/>
    <property type="evidence" value="ECO:0007669"/>
    <property type="project" value="UniProtKB-UniRule"/>
</dbReference>
<name>A0A840RM38_9NEIS</name>
<sequence>MTASKPPAARPGRPREFDVNDALDGAVRVFRERGYHATSVSDLGAAMNLTPGSIYKAFADKRAVYIATLDRYSAQRRQCMMLVLDALDNGREKIHAMLRFYADAAHGEEGRMGCLVVGGMVEMSTFDPELAAHVSGALQRTEDLLRALLADGVADGSIPASLDQDGATLALLSVLEGLRVVGKSGRNQAQMLAAADAAVRLLG</sequence>
<dbReference type="PROSITE" id="PS01081">
    <property type="entry name" value="HTH_TETR_1"/>
    <property type="match status" value="1"/>
</dbReference>
<reference evidence="7 8" key="1">
    <citation type="submission" date="2020-08" db="EMBL/GenBank/DDBJ databases">
        <title>Genomic Encyclopedia of Type Strains, Phase IV (KMG-IV): sequencing the most valuable type-strain genomes for metagenomic binning, comparative biology and taxonomic classification.</title>
        <authorList>
            <person name="Goeker M."/>
        </authorList>
    </citation>
    <scope>NUCLEOTIDE SEQUENCE [LARGE SCALE GENOMIC DNA]</scope>
    <source>
        <strain evidence="7 8">DSM 18233</strain>
    </source>
</reference>
<feature type="domain" description="HTH tetR-type" evidence="6">
    <location>
        <begin position="16"/>
        <end position="76"/>
    </location>
</feature>
<dbReference type="Proteomes" id="UP000543030">
    <property type="component" value="Unassembled WGS sequence"/>
</dbReference>
<evidence type="ECO:0000256" key="2">
    <source>
        <dbReference type="ARBA" id="ARBA00023015"/>
    </source>
</evidence>
<dbReference type="Pfam" id="PF16925">
    <property type="entry name" value="TetR_C_13"/>
    <property type="match status" value="1"/>
</dbReference>
<protein>
    <submittedName>
        <fullName evidence="7">AcrR family transcriptional regulator</fullName>
    </submittedName>
</protein>
<evidence type="ECO:0000256" key="1">
    <source>
        <dbReference type="ARBA" id="ARBA00022491"/>
    </source>
</evidence>
<evidence type="ECO:0000313" key="7">
    <source>
        <dbReference type="EMBL" id="MBB5193336.1"/>
    </source>
</evidence>
<dbReference type="PANTHER" id="PTHR47506">
    <property type="entry name" value="TRANSCRIPTIONAL REGULATORY PROTEIN"/>
    <property type="match status" value="1"/>
</dbReference>
<comment type="caution">
    <text evidence="7">The sequence shown here is derived from an EMBL/GenBank/DDBJ whole genome shotgun (WGS) entry which is preliminary data.</text>
</comment>
<keyword evidence="2" id="KW-0805">Transcription regulation</keyword>